<dbReference type="InterPro" id="IPR036990">
    <property type="entry name" value="M14A-like_propep"/>
</dbReference>
<evidence type="ECO:0000256" key="13">
    <source>
        <dbReference type="ARBA" id="ARBA00057299"/>
    </source>
</evidence>
<evidence type="ECO:0000256" key="9">
    <source>
        <dbReference type="ARBA" id="ARBA00022801"/>
    </source>
</evidence>
<evidence type="ECO:0000256" key="10">
    <source>
        <dbReference type="ARBA" id="ARBA00022833"/>
    </source>
</evidence>
<feature type="active site" description="Proton donor/acceptor" evidence="15">
    <location>
        <position position="375"/>
    </location>
</feature>
<dbReference type="Proteomes" id="UP000594454">
    <property type="component" value="Chromosome 3"/>
</dbReference>
<dbReference type="PANTHER" id="PTHR11705:SF156">
    <property type="entry name" value="RH39904P-RELATED"/>
    <property type="match status" value="1"/>
</dbReference>
<dbReference type="SUPFAM" id="SSF53187">
    <property type="entry name" value="Zn-dependent exopeptidases"/>
    <property type="match status" value="1"/>
</dbReference>
<dbReference type="GO" id="GO:0008270">
    <property type="term" value="F:zinc ion binding"/>
    <property type="evidence" value="ECO:0007669"/>
    <property type="project" value="InterPro"/>
</dbReference>
<evidence type="ECO:0000256" key="5">
    <source>
        <dbReference type="ARBA" id="ARBA00022645"/>
    </source>
</evidence>
<dbReference type="InParanoid" id="A0A7R8USS4"/>
<keyword evidence="6" id="KW-0645">Protease</keyword>
<keyword evidence="12" id="KW-1015">Disulfide bond</keyword>
<evidence type="ECO:0000256" key="8">
    <source>
        <dbReference type="ARBA" id="ARBA00022729"/>
    </source>
</evidence>
<evidence type="ECO:0000313" key="18">
    <source>
        <dbReference type="EMBL" id="CAD7086384.1"/>
    </source>
</evidence>
<evidence type="ECO:0000256" key="7">
    <source>
        <dbReference type="ARBA" id="ARBA00022723"/>
    </source>
</evidence>
<dbReference type="AlphaFoldDB" id="A0A7R8USS4"/>
<evidence type="ECO:0000256" key="14">
    <source>
        <dbReference type="ARBA" id="ARBA00069039"/>
    </source>
</evidence>
<dbReference type="PROSITE" id="PS52035">
    <property type="entry name" value="PEPTIDASE_M14"/>
    <property type="match status" value="1"/>
</dbReference>
<evidence type="ECO:0000256" key="15">
    <source>
        <dbReference type="PROSITE-ProRule" id="PRU01379"/>
    </source>
</evidence>
<comment type="function">
    <text evidence="13">Involved in the digestion of the blood meal.</text>
</comment>
<evidence type="ECO:0000259" key="17">
    <source>
        <dbReference type="PROSITE" id="PS52035"/>
    </source>
</evidence>
<organism evidence="18 19">
    <name type="scientific">Hermetia illucens</name>
    <name type="common">Black soldier fly</name>
    <dbReference type="NCBI Taxonomy" id="343691"/>
    <lineage>
        <taxon>Eukaryota</taxon>
        <taxon>Metazoa</taxon>
        <taxon>Ecdysozoa</taxon>
        <taxon>Arthropoda</taxon>
        <taxon>Hexapoda</taxon>
        <taxon>Insecta</taxon>
        <taxon>Pterygota</taxon>
        <taxon>Neoptera</taxon>
        <taxon>Endopterygota</taxon>
        <taxon>Diptera</taxon>
        <taxon>Brachycera</taxon>
        <taxon>Stratiomyomorpha</taxon>
        <taxon>Stratiomyidae</taxon>
        <taxon>Hermetiinae</taxon>
        <taxon>Hermetia</taxon>
    </lineage>
</organism>
<sequence>MSRFVLSALTIVLIIGPCWAELIRYDNYNIYQVKPETSEQLTLLEHLESTSDSLRFLTPITTVGRSVNILVAPHKQPEFLDVLKDNGVIPSLIEKDFQRTLDAEQNSLKSRSGIYDWNSYHTLEENYEWLRTLVEQYPDKVELIVAGSTYEGREILGVKVSFKPGNKGVFLETGIHAREWIGPAAITFILNQLLTSEDPTVRATAEKFDWYIIPHANPDGYVYTHTKDRLWRKTRSKSLLCYGADANRNWDFYWKYVGASSSGCSDTYAGSSAFSEIETKSLSEYIKSLDGKIHTYISFHSFSQYLMFPYGHTKEHTENHADLQQIGDAAAAALAKRYGTKYTVGSIYEVVYPASGASVDWVYGTRGVKLAFAYELRPASSSNGFVLPANQIIPTGLETLDSLVGLLGEAEKLNYFN</sequence>
<dbReference type="PANTHER" id="PTHR11705">
    <property type="entry name" value="PROTEASE FAMILY M14 CARBOXYPEPTIDASE A,B"/>
    <property type="match status" value="1"/>
</dbReference>
<feature type="signal peptide" evidence="16">
    <location>
        <begin position="1"/>
        <end position="20"/>
    </location>
</feature>
<dbReference type="SUPFAM" id="SSF54897">
    <property type="entry name" value="Protease propeptides/inhibitors"/>
    <property type="match status" value="1"/>
</dbReference>
<evidence type="ECO:0000256" key="12">
    <source>
        <dbReference type="ARBA" id="ARBA00023157"/>
    </source>
</evidence>
<protein>
    <recommendedName>
        <fullName evidence="14">Zinc carboxypeptidase A 1</fullName>
    </recommendedName>
</protein>
<dbReference type="GO" id="GO:0005615">
    <property type="term" value="C:extracellular space"/>
    <property type="evidence" value="ECO:0007669"/>
    <property type="project" value="TreeGrafter"/>
</dbReference>
<dbReference type="Pfam" id="PF02244">
    <property type="entry name" value="Propep_M14"/>
    <property type="match status" value="1"/>
</dbReference>
<dbReference type="Gene3D" id="3.30.70.340">
    <property type="entry name" value="Metallocarboxypeptidase-like"/>
    <property type="match status" value="1"/>
</dbReference>
<accession>A0A7R8USS4</accession>
<evidence type="ECO:0000256" key="3">
    <source>
        <dbReference type="ARBA" id="ARBA00005988"/>
    </source>
</evidence>
<dbReference type="InterPro" id="IPR000834">
    <property type="entry name" value="Peptidase_M14"/>
</dbReference>
<dbReference type="FunFam" id="3.30.70.340:FF:000002">
    <property type="entry name" value="Carboxypeptidase A"/>
    <property type="match status" value="1"/>
</dbReference>
<dbReference type="InterPro" id="IPR003146">
    <property type="entry name" value="M14A_act_pep"/>
</dbReference>
<evidence type="ECO:0000256" key="16">
    <source>
        <dbReference type="SAM" id="SignalP"/>
    </source>
</evidence>
<evidence type="ECO:0000256" key="4">
    <source>
        <dbReference type="ARBA" id="ARBA00022525"/>
    </source>
</evidence>
<comment type="subcellular location">
    <subcellularLocation>
        <location evidence="2">Secreted</location>
    </subcellularLocation>
</comment>
<comment type="cofactor">
    <cofactor evidence="1">
        <name>Zn(2+)</name>
        <dbReference type="ChEBI" id="CHEBI:29105"/>
    </cofactor>
</comment>
<feature type="chain" id="PRO_5031076589" description="Zinc carboxypeptidase A 1" evidence="16">
    <location>
        <begin position="21"/>
        <end position="417"/>
    </location>
</feature>
<evidence type="ECO:0000256" key="6">
    <source>
        <dbReference type="ARBA" id="ARBA00022670"/>
    </source>
</evidence>
<name>A0A7R8USS4_HERIL</name>
<proteinExistence type="inferred from homology"/>
<dbReference type="OrthoDB" id="3626597at2759"/>
<keyword evidence="8 16" id="KW-0732">Signal</keyword>
<keyword evidence="11" id="KW-0482">Metalloprotease</keyword>
<dbReference type="GO" id="GO:0006508">
    <property type="term" value="P:proteolysis"/>
    <property type="evidence" value="ECO:0007669"/>
    <property type="project" value="UniProtKB-KW"/>
</dbReference>
<dbReference type="InterPro" id="IPR057246">
    <property type="entry name" value="CARBOXYPEPT_ZN_1"/>
</dbReference>
<evidence type="ECO:0000256" key="2">
    <source>
        <dbReference type="ARBA" id="ARBA00004613"/>
    </source>
</evidence>
<dbReference type="GO" id="GO:0004181">
    <property type="term" value="F:metallocarboxypeptidase activity"/>
    <property type="evidence" value="ECO:0007669"/>
    <property type="project" value="InterPro"/>
</dbReference>
<evidence type="ECO:0000313" key="19">
    <source>
        <dbReference type="Proteomes" id="UP000594454"/>
    </source>
</evidence>
<dbReference type="Pfam" id="PF00246">
    <property type="entry name" value="Peptidase_M14"/>
    <property type="match status" value="1"/>
</dbReference>
<keyword evidence="4" id="KW-0964">Secreted</keyword>
<feature type="domain" description="Peptidase M14" evidence="17">
    <location>
        <begin position="119"/>
        <end position="410"/>
    </location>
</feature>
<dbReference type="EMBL" id="LR899011">
    <property type="protein sequence ID" value="CAD7086384.1"/>
    <property type="molecule type" value="Genomic_DNA"/>
</dbReference>
<keyword evidence="19" id="KW-1185">Reference proteome</keyword>
<keyword evidence="5" id="KW-0121">Carboxypeptidase</keyword>
<dbReference type="PROSITE" id="PS00132">
    <property type="entry name" value="CARBOXYPEPT_ZN_1"/>
    <property type="match status" value="1"/>
</dbReference>
<keyword evidence="7" id="KW-0479">Metal-binding</keyword>
<dbReference type="OMA" id="DWAYEAM"/>
<comment type="similarity">
    <text evidence="3 15">Belongs to the peptidase M14 family.</text>
</comment>
<evidence type="ECO:0000256" key="1">
    <source>
        <dbReference type="ARBA" id="ARBA00001947"/>
    </source>
</evidence>
<keyword evidence="10" id="KW-0862">Zinc</keyword>
<dbReference type="FunCoup" id="A0A7R8USS4">
    <property type="interactions" value="38"/>
</dbReference>
<dbReference type="Gene3D" id="3.40.630.10">
    <property type="entry name" value="Zn peptidases"/>
    <property type="match status" value="1"/>
</dbReference>
<gene>
    <name evidence="18" type="ORF">HERILL_LOCUS9163</name>
</gene>
<dbReference type="SMART" id="SM00631">
    <property type="entry name" value="Zn_pept"/>
    <property type="match status" value="1"/>
</dbReference>
<dbReference type="PRINTS" id="PR00765">
    <property type="entry name" value="CRBOXYPTASEA"/>
</dbReference>
<keyword evidence="9" id="KW-0378">Hydrolase</keyword>
<reference evidence="18 19" key="1">
    <citation type="submission" date="2020-11" db="EMBL/GenBank/DDBJ databases">
        <authorList>
            <person name="Wallbank WR R."/>
            <person name="Pardo Diaz C."/>
            <person name="Kozak K."/>
            <person name="Martin S."/>
            <person name="Jiggins C."/>
            <person name="Moest M."/>
            <person name="Warren A I."/>
            <person name="Generalovic N T."/>
            <person name="Byers J.R.P. K."/>
            <person name="Montejo-Kovacevich G."/>
            <person name="Yen C E."/>
        </authorList>
    </citation>
    <scope>NUCLEOTIDE SEQUENCE [LARGE SCALE GENOMIC DNA]</scope>
</reference>
<dbReference type="FunFam" id="3.40.630.10:FF:000040">
    <property type="entry name" value="zinc carboxypeptidase"/>
    <property type="match status" value="1"/>
</dbReference>
<evidence type="ECO:0000256" key="11">
    <source>
        <dbReference type="ARBA" id="ARBA00023049"/>
    </source>
</evidence>
<dbReference type="CDD" id="cd03860">
    <property type="entry name" value="M14_CP_A-B_like"/>
    <property type="match status" value="1"/>
</dbReference>